<dbReference type="OrthoDB" id="3225452at2759"/>
<dbReference type="PROSITE" id="PS51057">
    <property type="entry name" value="PAIRED_2"/>
    <property type="match status" value="1"/>
</dbReference>
<evidence type="ECO:0000256" key="4">
    <source>
        <dbReference type="ARBA" id="ARBA00023015"/>
    </source>
</evidence>
<reference evidence="10 11" key="1">
    <citation type="journal article" date="2007" name="Nature">
        <title>Evolution of genes and genomes on the Drosophila phylogeny.</title>
        <authorList>
            <consortium name="Drosophila 12 Genomes Consortium"/>
            <person name="Clark A.G."/>
            <person name="Eisen M.B."/>
            <person name="Smith D.R."/>
            <person name="Bergman C.M."/>
            <person name="Oliver B."/>
            <person name="Markow T.A."/>
            <person name="Kaufman T.C."/>
            <person name="Kellis M."/>
            <person name="Gelbart W."/>
            <person name="Iyer V.N."/>
            <person name="Pollard D.A."/>
            <person name="Sackton T.B."/>
            <person name="Larracuente A.M."/>
            <person name="Singh N.D."/>
            <person name="Abad J.P."/>
            <person name="Abt D.N."/>
            <person name="Adryan B."/>
            <person name="Aguade M."/>
            <person name="Akashi H."/>
            <person name="Anderson W.W."/>
            <person name="Aquadro C.F."/>
            <person name="Ardell D.H."/>
            <person name="Arguello R."/>
            <person name="Artieri C.G."/>
            <person name="Barbash D.A."/>
            <person name="Barker D."/>
            <person name="Barsanti P."/>
            <person name="Batterham P."/>
            <person name="Batzoglou S."/>
            <person name="Begun D."/>
            <person name="Bhutkar A."/>
            <person name="Blanco E."/>
            <person name="Bosak S.A."/>
            <person name="Bradley R.K."/>
            <person name="Brand A.D."/>
            <person name="Brent M.R."/>
            <person name="Brooks A.N."/>
            <person name="Brown R.H."/>
            <person name="Butlin R.K."/>
            <person name="Caggese C."/>
            <person name="Calvi B.R."/>
            <person name="Bernardo de Carvalho A."/>
            <person name="Caspi A."/>
            <person name="Castrezana S."/>
            <person name="Celniker S.E."/>
            <person name="Chang J.L."/>
            <person name="Chapple C."/>
            <person name="Chatterji S."/>
            <person name="Chinwalla A."/>
            <person name="Civetta A."/>
            <person name="Clifton S.W."/>
            <person name="Comeron J.M."/>
            <person name="Costello J.C."/>
            <person name="Coyne J.A."/>
            <person name="Daub J."/>
            <person name="David R.G."/>
            <person name="Delcher A.L."/>
            <person name="Delehaunty K."/>
            <person name="Do C.B."/>
            <person name="Ebling H."/>
            <person name="Edwards K."/>
            <person name="Eickbush T."/>
            <person name="Evans J.D."/>
            <person name="Filipski A."/>
            <person name="Findeiss S."/>
            <person name="Freyhult E."/>
            <person name="Fulton L."/>
            <person name="Fulton R."/>
            <person name="Garcia A.C."/>
            <person name="Gardiner A."/>
            <person name="Garfield D.A."/>
            <person name="Garvin B.E."/>
            <person name="Gibson G."/>
            <person name="Gilbert D."/>
            <person name="Gnerre S."/>
            <person name="Godfrey J."/>
            <person name="Good R."/>
            <person name="Gotea V."/>
            <person name="Gravely B."/>
            <person name="Greenberg A.J."/>
            <person name="Griffiths-Jones S."/>
            <person name="Gross S."/>
            <person name="Guigo R."/>
            <person name="Gustafson E.A."/>
            <person name="Haerty W."/>
            <person name="Hahn M.W."/>
            <person name="Halligan D.L."/>
            <person name="Halpern A.L."/>
            <person name="Halter G.M."/>
            <person name="Han M.V."/>
            <person name="Heger A."/>
            <person name="Hillier L."/>
            <person name="Hinrichs A.S."/>
            <person name="Holmes I."/>
            <person name="Hoskins R.A."/>
            <person name="Hubisz M.J."/>
            <person name="Hultmark D."/>
            <person name="Huntley M.A."/>
            <person name="Jaffe D.B."/>
            <person name="Jagadeeshan S."/>
            <person name="Jeck W.R."/>
            <person name="Johnson J."/>
            <person name="Jones C.D."/>
            <person name="Jordan W.C."/>
            <person name="Karpen G.H."/>
            <person name="Kataoka E."/>
            <person name="Keightley P.D."/>
            <person name="Kheradpour P."/>
            <person name="Kirkness E.F."/>
            <person name="Koerich L.B."/>
            <person name="Kristiansen K."/>
            <person name="Kudrna D."/>
            <person name="Kulathinal R.J."/>
            <person name="Kumar S."/>
            <person name="Kwok R."/>
            <person name="Lander E."/>
            <person name="Langley C.H."/>
            <person name="Lapoint R."/>
            <person name="Lazzaro B.P."/>
            <person name="Lee S.J."/>
            <person name="Levesque L."/>
            <person name="Li R."/>
            <person name="Lin C.F."/>
            <person name="Lin M.F."/>
            <person name="Lindblad-Toh K."/>
            <person name="Llopart A."/>
            <person name="Long M."/>
            <person name="Low L."/>
            <person name="Lozovsky E."/>
            <person name="Lu J."/>
            <person name="Luo M."/>
            <person name="Machado C.A."/>
            <person name="Makalowski W."/>
            <person name="Marzo M."/>
            <person name="Matsuda M."/>
            <person name="Matzkin L."/>
            <person name="McAllister B."/>
            <person name="McBride C.S."/>
            <person name="McKernan B."/>
            <person name="McKernan K."/>
            <person name="Mendez-Lago M."/>
            <person name="Minx P."/>
            <person name="Mollenhauer M.U."/>
            <person name="Montooth K."/>
            <person name="Mount S.M."/>
            <person name="Mu X."/>
            <person name="Myers E."/>
            <person name="Negre B."/>
            <person name="Newfeld S."/>
            <person name="Nielsen R."/>
            <person name="Noor M.A."/>
            <person name="O'Grady P."/>
            <person name="Pachter L."/>
            <person name="Papaceit M."/>
            <person name="Parisi M.J."/>
            <person name="Parisi M."/>
            <person name="Parts L."/>
            <person name="Pedersen J.S."/>
            <person name="Pesole G."/>
            <person name="Phillippy A.M."/>
            <person name="Ponting C.P."/>
            <person name="Pop M."/>
            <person name="Porcelli D."/>
            <person name="Powell J.R."/>
            <person name="Prohaska S."/>
            <person name="Pruitt K."/>
            <person name="Puig M."/>
            <person name="Quesneville H."/>
            <person name="Ram K.R."/>
            <person name="Rand D."/>
            <person name="Rasmussen M.D."/>
            <person name="Reed L.K."/>
            <person name="Reenan R."/>
            <person name="Reily A."/>
            <person name="Remington K.A."/>
            <person name="Rieger T.T."/>
            <person name="Ritchie M.G."/>
            <person name="Robin C."/>
            <person name="Rogers Y.H."/>
            <person name="Rohde C."/>
            <person name="Rozas J."/>
            <person name="Rubenfield M.J."/>
            <person name="Ruiz A."/>
            <person name="Russo S."/>
            <person name="Salzberg S.L."/>
            <person name="Sanchez-Gracia A."/>
            <person name="Saranga D.J."/>
            <person name="Sato H."/>
            <person name="Schaeffer S.W."/>
            <person name="Schatz M.C."/>
            <person name="Schlenke T."/>
            <person name="Schwartz R."/>
            <person name="Segarra C."/>
            <person name="Singh R.S."/>
            <person name="Sirot L."/>
            <person name="Sirota M."/>
            <person name="Sisneros N.B."/>
            <person name="Smith C.D."/>
            <person name="Smith T.F."/>
            <person name="Spieth J."/>
            <person name="Stage D.E."/>
            <person name="Stark A."/>
            <person name="Stephan W."/>
            <person name="Strausberg R.L."/>
            <person name="Strempel S."/>
            <person name="Sturgill D."/>
            <person name="Sutton G."/>
            <person name="Sutton G.G."/>
            <person name="Tao W."/>
            <person name="Teichmann S."/>
            <person name="Tobari Y.N."/>
            <person name="Tomimura Y."/>
            <person name="Tsolas J.M."/>
            <person name="Valente V.L."/>
            <person name="Venter E."/>
            <person name="Venter J.C."/>
            <person name="Vicario S."/>
            <person name="Vieira F.G."/>
            <person name="Vilella A.J."/>
            <person name="Villasante A."/>
            <person name="Walenz B."/>
            <person name="Wang J."/>
            <person name="Wasserman M."/>
            <person name="Watts T."/>
            <person name="Wilson D."/>
            <person name="Wilson R.K."/>
            <person name="Wing R.A."/>
            <person name="Wolfner M.F."/>
            <person name="Wong A."/>
            <person name="Wong G.K."/>
            <person name="Wu C.I."/>
            <person name="Wu G."/>
            <person name="Yamamoto D."/>
            <person name="Yang H.P."/>
            <person name="Yang S.P."/>
            <person name="Yorke J.A."/>
            <person name="Yoshida K."/>
            <person name="Zdobnov E."/>
            <person name="Zhang P."/>
            <person name="Zhang Y."/>
            <person name="Zimin A.V."/>
            <person name="Baldwin J."/>
            <person name="Abdouelleil A."/>
            <person name="Abdulkadir J."/>
            <person name="Abebe A."/>
            <person name="Abera B."/>
            <person name="Abreu J."/>
            <person name="Acer S.C."/>
            <person name="Aftuck L."/>
            <person name="Alexander A."/>
            <person name="An P."/>
            <person name="Anderson E."/>
            <person name="Anderson S."/>
            <person name="Arachi H."/>
            <person name="Azer M."/>
            <person name="Bachantsang P."/>
            <person name="Barry A."/>
            <person name="Bayul T."/>
            <person name="Berlin A."/>
            <person name="Bessette D."/>
            <person name="Bloom T."/>
            <person name="Blye J."/>
            <person name="Boguslavskiy L."/>
            <person name="Bonnet C."/>
            <person name="Boukhgalter B."/>
            <person name="Bourzgui I."/>
            <person name="Brown A."/>
            <person name="Cahill P."/>
            <person name="Channer S."/>
            <person name="Cheshatsang Y."/>
            <person name="Chuda L."/>
            <person name="Citroen M."/>
            <person name="Collymore A."/>
            <person name="Cooke P."/>
            <person name="Costello M."/>
            <person name="D'Aco K."/>
            <person name="Daza R."/>
            <person name="De Haan G."/>
            <person name="DeGray S."/>
            <person name="DeMaso C."/>
            <person name="Dhargay N."/>
            <person name="Dooley K."/>
            <person name="Dooley E."/>
            <person name="Doricent M."/>
            <person name="Dorje P."/>
            <person name="Dorjee K."/>
            <person name="Dupes A."/>
            <person name="Elong R."/>
            <person name="Falk J."/>
            <person name="Farina A."/>
            <person name="Faro S."/>
            <person name="Ferguson D."/>
            <person name="Fisher S."/>
            <person name="Foley C.D."/>
            <person name="Franke A."/>
            <person name="Friedrich D."/>
            <person name="Gadbois L."/>
            <person name="Gearin G."/>
            <person name="Gearin C.R."/>
            <person name="Giannoukos G."/>
            <person name="Goode T."/>
            <person name="Graham J."/>
            <person name="Grandbois E."/>
            <person name="Grewal S."/>
            <person name="Gyaltsen K."/>
            <person name="Hafez N."/>
            <person name="Hagos B."/>
            <person name="Hall J."/>
            <person name="Henson C."/>
            <person name="Hollinger A."/>
            <person name="Honan T."/>
            <person name="Huard M.D."/>
            <person name="Hughes L."/>
            <person name="Hurhula B."/>
            <person name="Husby M.E."/>
            <person name="Kamat A."/>
            <person name="Kanga B."/>
            <person name="Kashin S."/>
            <person name="Khazanovich D."/>
            <person name="Kisner P."/>
            <person name="Lance K."/>
            <person name="Lara M."/>
            <person name="Lee W."/>
            <person name="Lennon N."/>
            <person name="Letendre F."/>
            <person name="LeVine R."/>
            <person name="Lipovsky A."/>
            <person name="Liu X."/>
            <person name="Liu J."/>
            <person name="Liu S."/>
            <person name="Lokyitsang T."/>
            <person name="Lokyitsang Y."/>
            <person name="Lubonja R."/>
            <person name="Lui A."/>
            <person name="MacDonald P."/>
            <person name="Magnisalis V."/>
            <person name="Maru K."/>
            <person name="Matthews C."/>
            <person name="McCusker W."/>
            <person name="McDonough S."/>
            <person name="Mehta T."/>
            <person name="Meldrim J."/>
            <person name="Meneus L."/>
            <person name="Mihai O."/>
            <person name="Mihalev A."/>
            <person name="Mihova T."/>
            <person name="Mittelman R."/>
            <person name="Mlenga V."/>
            <person name="Montmayeur A."/>
            <person name="Mulrain L."/>
            <person name="Navidi A."/>
            <person name="Naylor J."/>
            <person name="Negash T."/>
            <person name="Nguyen T."/>
            <person name="Nguyen N."/>
            <person name="Nicol R."/>
            <person name="Norbu C."/>
            <person name="Norbu N."/>
            <person name="Novod N."/>
            <person name="O'Neill B."/>
            <person name="Osman S."/>
            <person name="Markiewicz E."/>
            <person name="Oyono O.L."/>
            <person name="Patti C."/>
            <person name="Phunkhang P."/>
            <person name="Pierre F."/>
            <person name="Priest M."/>
            <person name="Raghuraman S."/>
            <person name="Rege F."/>
            <person name="Reyes R."/>
            <person name="Rise C."/>
            <person name="Rogov P."/>
            <person name="Ross K."/>
            <person name="Ryan E."/>
            <person name="Settipalli S."/>
            <person name="Shea T."/>
            <person name="Sherpa N."/>
            <person name="Shi L."/>
            <person name="Shih D."/>
            <person name="Sparrow T."/>
            <person name="Spaulding J."/>
            <person name="Stalker J."/>
            <person name="Stange-Thomann N."/>
            <person name="Stavropoulos S."/>
            <person name="Stone C."/>
            <person name="Strader C."/>
            <person name="Tesfaye S."/>
            <person name="Thomson T."/>
            <person name="Thoulutsang Y."/>
            <person name="Thoulutsang D."/>
            <person name="Topham K."/>
            <person name="Topping I."/>
            <person name="Tsamla T."/>
            <person name="Vassiliev H."/>
            <person name="Vo A."/>
            <person name="Wangchuk T."/>
            <person name="Wangdi T."/>
            <person name="Weiand M."/>
            <person name="Wilkinson J."/>
            <person name="Wilson A."/>
            <person name="Yadav S."/>
            <person name="Young G."/>
            <person name="Yu Q."/>
            <person name="Zembek L."/>
            <person name="Zhong D."/>
            <person name="Zimmer A."/>
            <person name="Zwirko Z."/>
            <person name="Jaffe D.B."/>
            <person name="Alvarez P."/>
            <person name="Brockman W."/>
            <person name="Butler J."/>
            <person name="Chin C."/>
            <person name="Gnerre S."/>
            <person name="Grabherr M."/>
            <person name="Kleber M."/>
            <person name="Mauceli E."/>
            <person name="MacCallum I."/>
        </authorList>
    </citation>
    <scope>NUCLEOTIDE SEQUENCE [LARGE SCALE GENOMIC DNA]</scope>
    <source>
        <strain evidence="11">white501</strain>
    </source>
</reference>
<evidence type="ECO:0000313" key="11">
    <source>
        <dbReference type="Proteomes" id="UP000000304"/>
    </source>
</evidence>
<feature type="domain" description="Paired" evidence="9">
    <location>
        <begin position="49"/>
        <end position="169"/>
    </location>
</feature>
<dbReference type="HOGENOM" id="CLU_639795_0_0_1"/>
<dbReference type="Proteomes" id="UP000000304">
    <property type="component" value="Chromosome 4"/>
</dbReference>
<dbReference type="PhylomeDB" id="B4R2G4"/>
<dbReference type="GO" id="GO:0042593">
    <property type="term" value="P:glucose homeostasis"/>
    <property type="evidence" value="ECO:0007669"/>
    <property type="project" value="EnsemblMetazoa"/>
</dbReference>
<dbReference type="GO" id="GO:0048854">
    <property type="term" value="P:brain morphogenesis"/>
    <property type="evidence" value="ECO:0007669"/>
    <property type="project" value="EnsemblMetazoa"/>
</dbReference>
<evidence type="ECO:0000256" key="8">
    <source>
        <dbReference type="SAM" id="MobiDB-lite"/>
    </source>
</evidence>
<dbReference type="GO" id="GO:0008284">
    <property type="term" value="P:positive regulation of cell population proliferation"/>
    <property type="evidence" value="ECO:0007669"/>
    <property type="project" value="EnsemblMetazoa"/>
</dbReference>
<evidence type="ECO:0000256" key="7">
    <source>
        <dbReference type="ARBA" id="ARBA00023242"/>
    </source>
</evidence>
<keyword evidence="4" id="KW-0805">Transcription regulation</keyword>
<evidence type="ECO:0000256" key="6">
    <source>
        <dbReference type="ARBA" id="ARBA00023163"/>
    </source>
</evidence>
<dbReference type="GO" id="GO:0045944">
    <property type="term" value="P:positive regulation of transcription by RNA polymerase II"/>
    <property type="evidence" value="ECO:0007669"/>
    <property type="project" value="EnsemblMetazoa"/>
</dbReference>
<feature type="compositionally biased region" description="Basic and acidic residues" evidence="8">
    <location>
        <begin position="375"/>
        <end position="384"/>
    </location>
</feature>
<dbReference type="OMA" id="IHEELMT"/>
<dbReference type="STRING" id="7240.B4R2G4"/>
<evidence type="ECO:0000256" key="2">
    <source>
        <dbReference type="ARBA" id="ARBA00022473"/>
    </source>
</evidence>
<organism evidence="10 11">
    <name type="scientific">Drosophila simulans</name>
    <name type="common">Fruit fly</name>
    <dbReference type="NCBI Taxonomy" id="7240"/>
    <lineage>
        <taxon>Eukaryota</taxon>
        <taxon>Metazoa</taxon>
        <taxon>Ecdysozoa</taxon>
        <taxon>Arthropoda</taxon>
        <taxon>Hexapoda</taxon>
        <taxon>Insecta</taxon>
        <taxon>Pterygota</taxon>
        <taxon>Neoptera</taxon>
        <taxon>Endopterygota</taxon>
        <taxon>Diptera</taxon>
        <taxon>Brachycera</taxon>
        <taxon>Muscomorpha</taxon>
        <taxon>Ephydroidea</taxon>
        <taxon>Drosophilidae</taxon>
        <taxon>Drosophila</taxon>
        <taxon>Sophophora</taxon>
    </lineage>
</organism>
<feature type="region of interest" description="Disordered" evidence="8">
    <location>
        <begin position="223"/>
        <end position="244"/>
    </location>
</feature>
<dbReference type="PANTHER" id="PTHR45636:SF41">
    <property type="entry name" value="PAIRED BOX PROTEIN PAX-6-RELATED"/>
    <property type="match status" value="1"/>
</dbReference>
<protein>
    <submittedName>
        <fullName evidence="10">Eyeless</fullName>
    </submittedName>
</protein>
<dbReference type="Gene3D" id="1.10.10.10">
    <property type="entry name" value="Winged helix-like DNA-binding domain superfamily/Winged helix DNA-binding domain"/>
    <property type="match status" value="1"/>
</dbReference>
<dbReference type="GO" id="GO:0005634">
    <property type="term" value="C:nucleus"/>
    <property type="evidence" value="ECO:0007669"/>
    <property type="project" value="UniProtKB-SubCell"/>
</dbReference>
<proteinExistence type="predicted"/>
<dbReference type="GO" id="GO:0043704">
    <property type="term" value="P:photoreceptor cell fate specification"/>
    <property type="evidence" value="ECO:0007669"/>
    <property type="project" value="EnsemblMetazoa"/>
</dbReference>
<keyword evidence="5" id="KW-0238">DNA-binding</keyword>
<evidence type="ECO:0000259" key="9">
    <source>
        <dbReference type="PROSITE" id="PS51057"/>
    </source>
</evidence>
<dbReference type="GO" id="GO:0016319">
    <property type="term" value="P:mushroom body development"/>
    <property type="evidence" value="ECO:0007669"/>
    <property type="project" value="EnsemblMetazoa"/>
</dbReference>
<sequence>MFTLQPTPTAIGTVVPPWSAGTLIERLPSLEDMAHKDNVIAMRNLPCLGTAGGSGLGGIAGKPSPTMEAVEASTASHPHSTSSYFATTYYHLTDDECTYYETGSIRPRAIGGSKPRVATAEVVSKISQYKRECPSIFAWEIRDRLLQENVCTNDNIPSVSSINRVLRNLAAQKEQQSSGSGSSSTAAGNSISAKVSVSIGGNVSNVASGSRGTLSSSTDLMQTATPLNSSESGGASNSGEGSEQEAIYEKLRLLNTQHAAGPGSLEPARAAPLVGQSPNHLGTRSSHPQLVHGNHQALQQHQQQSWPPRHYSGSWYPTSLSEIPISSAPNIASVTAYASGPSLAHSLSPPNDVESLASIGHQRNCPVATEDILLKKELDGHQSDETGSGESENSNGGASNIGNNEDDQARLILKRKLHAIEHLSRRPDR</sequence>
<dbReference type="InterPro" id="IPR043565">
    <property type="entry name" value="PAX_fam"/>
</dbReference>
<evidence type="ECO:0000256" key="5">
    <source>
        <dbReference type="ARBA" id="ARBA00023125"/>
    </source>
</evidence>
<dbReference type="SMR" id="B4R2G4"/>
<feature type="compositionally biased region" description="Low complexity" evidence="8">
    <location>
        <begin position="295"/>
        <end position="304"/>
    </location>
</feature>
<feature type="compositionally biased region" description="Low complexity" evidence="8">
    <location>
        <begin position="385"/>
        <end position="403"/>
    </location>
</feature>
<feature type="compositionally biased region" description="Polar residues" evidence="8">
    <location>
        <begin position="276"/>
        <end position="288"/>
    </location>
</feature>
<dbReference type="InterPro" id="IPR001523">
    <property type="entry name" value="Paired_dom"/>
</dbReference>
<feature type="region of interest" description="Disordered" evidence="8">
    <location>
        <begin position="259"/>
        <end position="310"/>
    </location>
</feature>
<dbReference type="GO" id="GO:0030307">
    <property type="term" value="P:positive regulation of cell growth"/>
    <property type="evidence" value="ECO:0007669"/>
    <property type="project" value="EnsemblMetazoa"/>
</dbReference>
<evidence type="ECO:0000313" key="10">
    <source>
        <dbReference type="EMBL" id="EDX15215.1"/>
    </source>
</evidence>
<dbReference type="PANTHER" id="PTHR45636">
    <property type="entry name" value="PAIRED BOX PROTEIN PAX-6-RELATED-RELATED"/>
    <property type="match status" value="1"/>
</dbReference>
<gene>
    <name evidence="10" type="primary">Dsim\ey</name>
    <name evidence="10" type="ORF">Dsim_GD24411</name>
</gene>
<name>B4R2G4_DROSI</name>
<keyword evidence="2" id="KW-0217">Developmental protein</keyword>
<feature type="compositionally biased region" description="Low complexity" evidence="8">
    <location>
        <begin position="228"/>
        <end position="244"/>
    </location>
</feature>
<dbReference type="GO" id="GO:0043567">
    <property type="term" value="P:regulation of insulin-like growth factor receptor signaling pathway"/>
    <property type="evidence" value="ECO:0007669"/>
    <property type="project" value="EnsemblMetazoa"/>
</dbReference>
<comment type="subcellular location">
    <subcellularLocation>
        <location evidence="1">Nucleus</location>
    </subcellularLocation>
</comment>
<dbReference type="GO" id="GO:0000981">
    <property type="term" value="F:DNA-binding transcription factor activity, RNA polymerase II-specific"/>
    <property type="evidence" value="ECO:0007669"/>
    <property type="project" value="EnsemblMetazoa"/>
</dbReference>
<dbReference type="GO" id="GO:0048036">
    <property type="term" value="P:central complex development"/>
    <property type="evidence" value="ECO:0007669"/>
    <property type="project" value="EnsemblMetazoa"/>
</dbReference>
<accession>B4R2G4</accession>
<dbReference type="GO" id="GO:0000978">
    <property type="term" value="F:RNA polymerase II cis-regulatory region sequence-specific DNA binding"/>
    <property type="evidence" value="ECO:0007669"/>
    <property type="project" value="EnsemblMetazoa"/>
</dbReference>
<keyword evidence="11" id="KW-1185">Reference proteome</keyword>
<keyword evidence="3" id="KW-0563">Paired box</keyword>
<dbReference type="Pfam" id="PF00292">
    <property type="entry name" value="PAX"/>
    <property type="match status" value="1"/>
</dbReference>
<keyword evidence="6" id="KW-0804">Transcription</keyword>
<feature type="region of interest" description="Disordered" evidence="8">
    <location>
        <begin position="375"/>
        <end position="410"/>
    </location>
</feature>
<evidence type="ECO:0000256" key="1">
    <source>
        <dbReference type="ARBA" id="ARBA00004123"/>
    </source>
</evidence>
<dbReference type="SUPFAM" id="SSF46689">
    <property type="entry name" value="Homeodomain-like"/>
    <property type="match status" value="1"/>
</dbReference>
<dbReference type="GO" id="GO:0009791">
    <property type="term" value="P:post-embryonic development"/>
    <property type="evidence" value="ECO:0007669"/>
    <property type="project" value="UniProtKB-ARBA"/>
</dbReference>
<dbReference type="GO" id="GO:0008347">
    <property type="term" value="P:glial cell migration"/>
    <property type="evidence" value="ECO:0007669"/>
    <property type="project" value="EnsemblMetazoa"/>
</dbReference>
<evidence type="ECO:0000256" key="3">
    <source>
        <dbReference type="ARBA" id="ARBA00022724"/>
    </source>
</evidence>
<dbReference type="FunFam" id="1.10.10.10:FF:000003">
    <property type="entry name" value="Paired box protein Pax-6"/>
    <property type="match status" value="1"/>
</dbReference>
<dbReference type="GO" id="GO:0007628">
    <property type="term" value="P:adult walking behavior"/>
    <property type="evidence" value="ECO:0007669"/>
    <property type="project" value="EnsemblMetazoa"/>
</dbReference>
<dbReference type="InterPro" id="IPR009057">
    <property type="entry name" value="Homeodomain-like_sf"/>
</dbReference>
<dbReference type="EMBL" id="CM000365">
    <property type="protein sequence ID" value="EDX15215.1"/>
    <property type="molecule type" value="Genomic_DNA"/>
</dbReference>
<dbReference type="AlphaFoldDB" id="B4R2G4"/>
<dbReference type="GO" id="GO:0001745">
    <property type="term" value="P:compound eye morphogenesis"/>
    <property type="evidence" value="ECO:0007669"/>
    <property type="project" value="EnsemblMetazoa"/>
</dbReference>
<dbReference type="InterPro" id="IPR036388">
    <property type="entry name" value="WH-like_DNA-bd_sf"/>
</dbReference>
<dbReference type="GO" id="GO:0040018">
    <property type="term" value="P:positive regulation of multicellular organism growth"/>
    <property type="evidence" value="ECO:0007669"/>
    <property type="project" value="EnsemblMetazoa"/>
</dbReference>
<dbReference type="SMART" id="SM00351">
    <property type="entry name" value="PAX"/>
    <property type="match status" value="1"/>
</dbReference>
<keyword evidence="7" id="KW-0539">Nucleus</keyword>